<dbReference type="GeneID" id="22914686"/>
<dbReference type="eggNOG" id="KOG3437">
    <property type="taxonomic scope" value="Eukaryota"/>
</dbReference>
<dbReference type="SUPFAM" id="SSF49785">
    <property type="entry name" value="Galactose-binding domain-like"/>
    <property type="match status" value="1"/>
</dbReference>
<sequence length="169" mass="19002">MGTSDITHQAIWEVSTAKTGTSVKNLIDTRLDTFWQSNSGVPHFITGYFNYRRNICAVELYVHYGIDDTYTPKIVVVRVGDHVDCLETVGEFTLSAPIGWVKLRLEPMYYLSKVIQQLPDTPEAALASTLMRESSRQGFSCSIIQIGILANFQNGQDSHVRQVKVLEQC</sequence>
<protein>
    <recommendedName>
        <fullName evidence="6">Anaphase-promoting complex subunit 10</fullName>
    </recommendedName>
</protein>
<evidence type="ECO:0000256" key="3">
    <source>
        <dbReference type="ARBA" id="ARBA00022776"/>
    </source>
</evidence>
<dbReference type="InterPro" id="IPR008979">
    <property type="entry name" value="Galactose-bd-like_sf"/>
</dbReference>
<dbReference type="PANTHER" id="PTHR12936">
    <property type="entry name" value="ANAPHASE-PROMOTING COMPLEX 10"/>
    <property type="match status" value="1"/>
</dbReference>
<evidence type="ECO:0000313" key="9">
    <source>
        <dbReference type="Proteomes" id="UP000019763"/>
    </source>
</evidence>
<accession>A0A023B1H8</accession>
<gene>
    <name evidence="8" type="ORF">GNI_133230</name>
</gene>
<keyword evidence="3 6" id="KW-0498">Mitosis</keyword>
<dbReference type="PROSITE" id="PS51284">
    <property type="entry name" value="DOC"/>
    <property type="match status" value="1"/>
</dbReference>
<organism evidence="8 9">
    <name type="scientific">Gregarina niphandrodes</name>
    <name type="common">Septate eugregarine</name>
    <dbReference type="NCBI Taxonomy" id="110365"/>
    <lineage>
        <taxon>Eukaryota</taxon>
        <taxon>Sar</taxon>
        <taxon>Alveolata</taxon>
        <taxon>Apicomplexa</taxon>
        <taxon>Conoidasida</taxon>
        <taxon>Gregarinasina</taxon>
        <taxon>Eugregarinorida</taxon>
        <taxon>Gregarinidae</taxon>
        <taxon>Gregarina</taxon>
    </lineage>
</organism>
<comment type="function">
    <text evidence="6">Component of the anaphase promoting complex/cyclosome (APC/C), a cell cycle-regulated E3 ubiquitin-protein ligase complex that controls progression through mitosis and the G1 phase of the cell cycle.</text>
</comment>
<feature type="domain" description="DOC" evidence="7">
    <location>
        <begin position="1"/>
        <end position="169"/>
    </location>
</feature>
<evidence type="ECO:0000256" key="2">
    <source>
        <dbReference type="ARBA" id="ARBA00022618"/>
    </source>
</evidence>
<dbReference type="InterPro" id="IPR016901">
    <property type="entry name" value="APC10/Doc1"/>
</dbReference>
<keyword evidence="9" id="KW-1185">Reference proteome</keyword>
<dbReference type="GO" id="GO:0005680">
    <property type="term" value="C:anaphase-promoting complex"/>
    <property type="evidence" value="ECO:0007669"/>
    <property type="project" value="InterPro"/>
</dbReference>
<dbReference type="AlphaFoldDB" id="A0A023B1H8"/>
<dbReference type="InterPro" id="IPR004939">
    <property type="entry name" value="APC_su10/DOC_dom"/>
</dbReference>
<evidence type="ECO:0000259" key="7">
    <source>
        <dbReference type="PROSITE" id="PS51284"/>
    </source>
</evidence>
<dbReference type="PIRSF" id="PIRSF028841">
    <property type="entry name" value="APC10_sub"/>
    <property type="match status" value="1"/>
</dbReference>
<dbReference type="GO" id="GO:0031145">
    <property type="term" value="P:anaphase-promoting complex-dependent catabolic process"/>
    <property type="evidence" value="ECO:0007669"/>
    <property type="project" value="InterPro"/>
</dbReference>
<dbReference type="VEuPathDB" id="CryptoDB:GNI_133230"/>
<dbReference type="EMBL" id="AFNH02000991">
    <property type="protein sequence ID" value="EZG46755.1"/>
    <property type="molecule type" value="Genomic_DNA"/>
</dbReference>
<keyword evidence="4 6" id="KW-0833">Ubl conjugation pathway</keyword>
<name>A0A023B1H8_GRENI</name>
<dbReference type="Proteomes" id="UP000019763">
    <property type="component" value="Unassembled WGS sequence"/>
</dbReference>
<dbReference type="PANTHER" id="PTHR12936:SF0">
    <property type="entry name" value="ANAPHASE-PROMOTING COMPLEX SUBUNIT 10"/>
    <property type="match status" value="1"/>
</dbReference>
<proteinExistence type="inferred from homology"/>
<evidence type="ECO:0000313" key="8">
    <source>
        <dbReference type="EMBL" id="EZG46755.1"/>
    </source>
</evidence>
<dbReference type="RefSeq" id="XP_011132264.1">
    <property type="nucleotide sequence ID" value="XM_011133962.1"/>
</dbReference>
<comment type="similarity">
    <text evidence="1 6">Belongs to the APC10 family.</text>
</comment>
<dbReference type="Gene3D" id="2.60.120.260">
    <property type="entry name" value="Galactose-binding domain-like"/>
    <property type="match status" value="1"/>
</dbReference>
<comment type="caution">
    <text evidence="8">The sequence shown here is derived from an EMBL/GenBank/DDBJ whole genome shotgun (WGS) entry which is preliminary data.</text>
</comment>
<dbReference type="GO" id="GO:0051301">
    <property type="term" value="P:cell division"/>
    <property type="evidence" value="ECO:0007669"/>
    <property type="project" value="UniProtKB-KW"/>
</dbReference>
<dbReference type="OrthoDB" id="24948at2759"/>
<evidence type="ECO:0000256" key="6">
    <source>
        <dbReference type="PIRNR" id="PIRNR028841"/>
    </source>
</evidence>
<keyword evidence="2 6" id="KW-0132">Cell division</keyword>
<evidence type="ECO:0000256" key="4">
    <source>
        <dbReference type="ARBA" id="ARBA00022786"/>
    </source>
</evidence>
<dbReference type="OMA" id="DDCMDTY"/>
<dbReference type="GO" id="GO:0070979">
    <property type="term" value="P:protein K11-linked ubiquitination"/>
    <property type="evidence" value="ECO:0007669"/>
    <property type="project" value="TreeGrafter"/>
</dbReference>
<dbReference type="SMART" id="SM01337">
    <property type="entry name" value="APC10"/>
    <property type="match status" value="1"/>
</dbReference>
<keyword evidence="5 6" id="KW-0131">Cell cycle</keyword>
<evidence type="ECO:0000256" key="5">
    <source>
        <dbReference type="ARBA" id="ARBA00023306"/>
    </source>
</evidence>
<evidence type="ECO:0000256" key="1">
    <source>
        <dbReference type="ARBA" id="ARBA00006762"/>
    </source>
</evidence>
<reference evidence="8" key="1">
    <citation type="submission" date="2013-12" db="EMBL/GenBank/DDBJ databases">
        <authorList>
            <person name="Omoto C.K."/>
            <person name="Sibley D."/>
            <person name="Venepally P."/>
            <person name="Hadjithomas M."/>
            <person name="Karamycheva S."/>
            <person name="Brunk B."/>
            <person name="Roos D."/>
            <person name="Caler E."/>
            <person name="Lorenzi H."/>
        </authorList>
    </citation>
    <scope>NUCLEOTIDE SEQUENCE</scope>
</reference>
<dbReference type="Pfam" id="PF03256">
    <property type="entry name" value="ANAPC10"/>
    <property type="match status" value="1"/>
</dbReference>